<dbReference type="KEGG" id="gur:Gura_2726"/>
<sequence length="88" mass="10496">MLDCVRNYVEQKGTMRMHTKKEVLAEALNLPPIERAELIEELLTSFEFPDRRRLDRLWAEEADDRIKAFKQGEFETIPMEKVFAKINR</sequence>
<dbReference type="InterPro" id="IPR013406">
    <property type="entry name" value="CHP02574_addiction_mod"/>
</dbReference>
<dbReference type="STRING" id="351605.Gura_2726"/>
<reference evidence="1 2" key="1">
    <citation type="submission" date="2007-05" db="EMBL/GenBank/DDBJ databases">
        <title>Complete sequence of Geobacter uraniireducens Rf4.</title>
        <authorList>
            <consortium name="US DOE Joint Genome Institute"/>
            <person name="Copeland A."/>
            <person name="Lucas S."/>
            <person name="Lapidus A."/>
            <person name="Barry K."/>
            <person name="Detter J.C."/>
            <person name="Glavina del Rio T."/>
            <person name="Hammon N."/>
            <person name="Israni S."/>
            <person name="Dalin E."/>
            <person name="Tice H."/>
            <person name="Pitluck S."/>
            <person name="Chertkov O."/>
            <person name="Brettin T."/>
            <person name="Bruce D."/>
            <person name="Han C."/>
            <person name="Schmutz J."/>
            <person name="Larimer F."/>
            <person name="Land M."/>
            <person name="Hauser L."/>
            <person name="Kyrpides N."/>
            <person name="Mikhailova N."/>
            <person name="Shelobolina E."/>
            <person name="Aklujkar M."/>
            <person name="Lovley D."/>
            <person name="Richardson P."/>
        </authorList>
    </citation>
    <scope>NUCLEOTIDE SEQUENCE [LARGE SCALE GENOMIC DNA]</scope>
    <source>
        <strain evidence="1 2">Rf4</strain>
    </source>
</reference>
<dbReference type="HOGENOM" id="CLU_177580_2_1_7"/>
<evidence type="ECO:0000313" key="1">
    <source>
        <dbReference type="EMBL" id="ABQ26900.1"/>
    </source>
</evidence>
<organism evidence="1 2">
    <name type="scientific">Geotalea uraniireducens (strain Rf4)</name>
    <name type="common">Geobacter uraniireducens</name>
    <dbReference type="NCBI Taxonomy" id="351605"/>
    <lineage>
        <taxon>Bacteria</taxon>
        <taxon>Pseudomonadati</taxon>
        <taxon>Thermodesulfobacteriota</taxon>
        <taxon>Desulfuromonadia</taxon>
        <taxon>Geobacterales</taxon>
        <taxon>Geobacteraceae</taxon>
        <taxon>Geotalea</taxon>
    </lineage>
</organism>
<dbReference type="EMBL" id="CP000698">
    <property type="protein sequence ID" value="ABQ26900.1"/>
    <property type="molecule type" value="Genomic_DNA"/>
</dbReference>
<accession>A5G532</accession>
<gene>
    <name evidence="1" type="ordered locus">Gura_2726</name>
</gene>
<protein>
    <submittedName>
        <fullName evidence="1">Putative addiction module component, TIGR02574 family</fullName>
    </submittedName>
</protein>
<dbReference type="AlphaFoldDB" id="A5G532"/>
<keyword evidence="2" id="KW-1185">Reference proteome</keyword>
<proteinExistence type="predicted"/>
<dbReference type="Pfam" id="PF09720">
    <property type="entry name" value="Unstab_antitox"/>
    <property type="match status" value="1"/>
</dbReference>
<evidence type="ECO:0000313" key="2">
    <source>
        <dbReference type="Proteomes" id="UP000006695"/>
    </source>
</evidence>
<dbReference type="Proteomes" id="UP000006695">
    <property type="component" value="Chromosome"/>
</dbReference>
<dbReference type="NCBIfam" id="TIGR02574">
    <property type="entry name" value="stabl_TIGR02574"/>
    <property type="match status" value="1"/>
</dbReference>
<name>A5G532_GEOUR</name>